<feature type="coiled-coil region" evidence="1">
    <location>
        <begin position="216"/>
        <end position="257"/>
    </location>
</feature>
<feature type="compositionally biased region" description="Basic and acidic residues" evidence="2">
    <location>
        <begin position="309"/>
        <end position="329"/>
    </location>
</feature>
<evidence type="ECO:0000256" key="1">
    <source>
        <dbReference type="SAM" id="Coils"/>
    </source>
</evidence>
<dbReference type="AlphaFoldDB" id="A0A7G2CJ78"/>
<evidence type="ECO:0000313" key="4">
    <source>
        <dbReference type="Proteomes" id="UP000515908"/>
    </source>
</evidence>
<name>A0A7G2CJ78_9TRYP</name>
<proteinExistence type="predicted"/>
<organism evidence="3 4">
    <name type="scientific">Angomonas deanei</name>
    <dbReference type="NCBI Taxonomy" id="59799"/>
    <lineage>
        <taxon>Eukaryota</taxon>
        <taxon>Discoba</taxon>
        <taxon>Euglenozoa</taxon>
        <taxon>Kinetoplastea</taxon>
        <taxon>Metakinetoplastina</taxon>
        <taxon>Trypanosomatida</taxon>
        <taxon>Trypanosomatidae</taxon>
        <taxon>Strigomonadinae</taxon>
        <taxon>Angomonas</taxon>
    </lineage>
</organism>
<evidence type="ECO:0000256" key="2">
    <source>
        <dbReference type="SAM" id="MobiDB-lite"/>
    </source>
</evidence>
<reference evidence="3 4" key="1">
    <citation type="submission" date="2020-08" db="EMBL/GenBank/DDBJ databases">
        <authorList>
            <person name="Newling K."/>
            <person name="Davey J."/>
            <person name="Forrester S."/>
        </authorList>
    </citation>
    <scope>NUCLEOTIDE SEQUENCE [LARGE SCALE GENOMIC DNA]</scope>
    <source>
        <strain evidence="4">Crithidia deanei Carvalho (ATCC PRA-265)</strain>
    </source>
</reference>
<dbReference type="VEuPathDB" id="TriTrypDB:ADEAN_000742100"/>
<dbReference type="Pfam" id="PF18143">
    <property type="entry name" value="HAD_SAK_2"/>
    <property type="match status" value="1"/>
</dbReference>
<protein>
    <submittedName>
        <fullName evidence="3">HAD domain in Swiss Army Knife RNA repair proteins, putative</fullName>
    </submittedName>
</protein>
<dbReference type="EMBL" id="LR877159">
    <property type="protein sequence ID" value="CAD2219908.1"/>
    <property type="molecule type" value="Genomic_DNA"/>
</dbReference>
<evidence type="ECO:0000313" key="3">
    <source>
        <dbReference type="EMBL" id="CAD2219908.1"/>
    </source>
</evidence>
<feature type="region of interest" description="Disordered" evidence="2">
    <location>
        <begin position="308"/>
        <end position="329"/>
    </location>
</feature>
<keyword evidence="1" id="KW-0175">Coiled coil</keyword>
<dbReference type="Proteomes" id="UP000515908">
    <property type="component" value="Chromosome 15"/>
</dbReference>
<accession>A0A7G2CJ78</accession>
<sequence length="329" mass="38031">MENTIDGSLCGRYVIFLDIDGVLLPVPKFTFGGGELTGECVERLGQLITAMGGKDNVTIILSSTWRNFPEQIDRLNQFFEKHAAETVPKVGGGTDKSTVLVTKVDYYADDPSEQRLVRDRVDEIMRWLHVHIDDHPEAIGGRWIAIDDMKLDVDDRMKGHFLHTTTDIGMTEENVKEAIETINKLRSPEEAKEAAYKSLFDPEIKNEEINILQVLLDRKTEEADKYKASLEKTEETLAKLRETQKEQEKEMKEKDRRFEDVSYRLALYDFSKRYDTLREALEICEKMTGPERKEMNETIKTLVTHLRNKKELEKKAQKEMKKARQQEAA</sequence>
<gene>
    <name evidence="3" type="ORF">ADEAN_000742100</name>
</gene>
<keyword evidence="4" id="KW-1185">Reference proteome</keyword>